<gene>
    <name evidence="1" type="ORF">DPEC_G00267050</name>
</gene>
<accession>A0ACC2FNH5</accession>
<dbReference type="EMBL" id="CM055751">
    <property type="protein sequence ID" value="KAJ7992917.1"/>
    <property type="molecule type" value="Genomic_DNA"/>
</dbReference>
<comment type="caution">
    <text evidence="1">The sequence shown here is derived from an EMBL/GenBank/DDBJ whole genome shotgun (WGS) entry which is preliminary data.</text>
</comment>
<proteinExistence type="predicted"/>
<name>A0ACC2FNH5_DALPE</name>
<dbReference type="Proteomes" id="UP001157502">
    <property type="component" value="Chromosome 24"/>
</dbReference>
<evidence type="ECO:0000313" key="2">
    <source>
        <dbReference type="Proteomes" id="UP001157502"/>
    </source>
</evidence>
<evidence type="ECO:0000313" key="1">
    <source>
        <dbReference type="EMBL" id="KAJ7992917.1"/>
    </source>
</evidence>
<sequence length="314" mass="33302">METKTYLSIFALVSISLLCLNVKGQTAFPSLPSTVSPKPISTDLSSSSSSINNSGTVVVMESTMGTNLLSHTETPHPSASSVGVSTQSVLEKNFTSGNVTEKTLVTSSANQTDPSNTPLGPDTPHTPRTPVSLTTLSIHVFNSSTHNPKINSSTTATTITTITSTAKSSPPRPETTTNTPSTTQPNSTHSFYPKPTTTTSTTPPAIPQSVPQPNTSSSTQSLAPTSSGPAEAKTQTDTPSELNVVNGQPISHNDPALDPLQAGLVSAFIVSAALITLLLFIRKWRQNQQPEFRRLQDLPMDDMMEDTPLSMYSY</sequence>
<keyword evidence="2" id="KW-1185">Reference proteome</keyword>
<reference evidence="1" key="1">
    <citation type="submission" date="2021-05" db="EMBL/GenBank/DDBJ databases">
        <authorList>
            <person name="Pan Q."/>
            <person name="Jouanno E."/>
            <person name="Zahm M."/>
            <person name="Klopp C."/>
            <person name="Cabau C."/>
            <person name="Louis A."/>
            <person name="Berthelot C."/>
            <person name="Parey E."/>
            <person name="Roest Crollius H."/>
            <person name="Montfort J."/>
            <person name="Robinson-Rechavi M."/>
            <person name="Bouchez O."/>
            <person name="Lampietro C."/>
            <person name="Lopez Roques C."/>
            <person name="Donnadieu C."/>
            <person name="Postlethwait J."/>
            <person name="Bobe J."/>
            <person name="Dillon D."/>
            <person name="Chandos A."/>
            <person name="von Hippel F."/>
            <person name="Guiguen Y."/>
        </authorList>
    </citation>
    <scope>NUCLEOTIDE SEQUENCE</scope>
    <source>
        <strain evidence="1">YG-Jan2019</strain>
    </source>
</reference>
<organism evidence="1 2">
    <name type="scientific">Dallia pectoralis</name>
    <name type="common">Alaska blackfish</name>
    <dbReference type="NCBI Taxonomy" id="75939"/>
    <lineage>
        <taxon>Eukaryota</taxon>
        <taxon>Metazoa</taxon>
        <taxon>Chordata</taxon>
        <taxon>Craniata</taxon>
        <taxon>Vertebrata</taxon>
        <taxon>Euteleostomi</taxon>
        <taxon>Actinopterygii</taxon>
        <taxon>Neopterygii</taxon>
        <taxon>Teleostei</taxon>
        <taxon>Protacanthopterygii</taxon>
        <taxon>Esociformes</taxon>
        <taxon>Umbridae</taxon>
        <taxon>Dallia</taxon>
    </lineage>
</organism>
<protein>
    <submittedName>
        <fullName evidence="1">Uncharacterized protein</fullName>
    </submittedName>
</protein>